<evidence type="ECO:0000256" key="4">
    <source>
        <dbReference type="ARBA" id="ARBA00022723"/>
    </source>
</evidence>
<name>X1DTD4_9ZZZZ</name>
<evidence type="ECO:0000256" key="2">
    <source>
        <dbReference type="ARBA" id="ARBA00022490"/>
    </source>
</evidence>
<dbReference type="GO" id="GO:0035599">
    <property type="term" value="F:aspartic acid methylthiotransferase activity"/>
    <property type="evidence" value="ECO:0007669"/>
    <property type="project" value="TreeGrafter"/>
</dbReference>
<dbReference type="GO" id="GO:0046872">
    <property type="term" value="F:metal ion binding"/>
    <property type="evidence" value="ECO:0007669"/>
    <property type="project" value="UniProtKB-KW"/>
</dbReference>
<dbReference type="InterPro" id="IPR012340">
    <property type="entry name" value="NA-bd_OB-fold"/>
</dbReference>
<evidence type="ECO:0000259" key="7">
    <source>
        <dbReference type="PROSITE" id="PS50926"/>
    </source>
</evidence>
<dbReference type="AlphaFoldDB" id="X1DTD4"/>
<feature type="domain" description="TRAM" evidence="7">
    <location>
        <begin position="69"/>
        <end position="138"/>
    </location>
</feature>
<organism evidence="9">
    <name type="scientific">marine sediment metagenome</name>
    <dbReference type="NCBI Taxonomy" id="412755"/>
    <lineage>
        <taxon>unclassified sequences</taxon>
        <taxon>metagenomes</taxon>
        <taxon>ecological metagenomes</taxon>
    </lineage>
</organism>
<evidence type="ECO:0000259" key="8">
    <source>
        <dbReference type="PROSITE" id="PS51918"/>
    </source>
</evidence>
<gene>
    <name evidence="9" type="ORF">S03H2_07535</name>
</gene>
<dbReference type="SUPFAM" id="SSF102114">
    <property type="entry name" value="Radical SAM enzymes"/>
    <property type="match status" value="1"/>
</dbReference>
<dbReference type="InterPro" id="IPR007197">
    <property type="entry name" value="rSAM"/>
</dbReference>
<dbReference type="GO" id="GO:0051539">
    <property type="term" value="F:4 iron, 4 sulfur cluster binding"/>
    <property type="evidence" value="ECO:0007669"/>
    <property type="project" value="UniProtKB-KW"/>
</dbReference>
<accession>X1DTD4</accession>
<evidence type="ECO:0000256" key="1">
    <source>
        <dbReference type="ARBA" id="ARBA00022485"/>
    </source>
</evidence>
<dbReference type="InterPro" id="IPR002792">
    <property type="entry name" value="TRAM_dom"/>
</dbReference>
<dbReference type="GO" id="GO:0005829">
    <property type="term" value="C:cytosol"/>
    <property type="evidence" value="ECO:0007669"/>
    <property type="project" value="TreeGrafter"/>
</dbReference>
<feature type="domain" description="Radical SAM core" evidence="8">
    <location>
        <begin position="1"/>
        <end position="68"/>
    </location>
</feature>
<keyword evidence="4" id="KW-0479">Metal-binding</keyword>
<dbReference type="InterPro" id="IPR058240">
    <property type="entry name" value="rSAM_sf"/>
</dbReference>
<dbReference type="FunFam" id="2.40.50.140:FF:000210">
    <property type="entry name" value="Ribosomal protein S12 methylthiotransferase RimO"/>
    <property type="match status" value="1"/>
</dbReference>
<keyword evidence="3" id="KW-0949">S-adenosyl-L-methionine</keyword>
<sequence>FPGESEKQFKELLDVMNEVKFERLGVFIYSREEGTPAGSFSGQISKVAKKERFDRAMSLQQDISSGINQRLLGRKMEVLVDEIDAGEPGLVIGRSYSDAPEVDGQIFVRTRRKDIKPGDFLQVKIDDAREYDLVGEEL</sequence>
<dbReference type="Gene3D" id="2.40.50.140">
    <property type="entry name" value="Nucleic acid-binding proteins"/>
    <property type="match status" value="1"/>
</dbReference>
<evidence type="ECO:0000256" key="6">
    <source>
        <dbReference type="ARBA" id="ARBA00023014"/>
    </source>
</evidence>
<keyword evidence="1" id="KW-0004">4Fe-4S</keyword>
<dbReference type="PANTHER" id="PTHR43837">
    <property type="entry name" value="RIBOSOMAL PROTEIN S12 METHYLTHIOTRANSFERASE RIMO"/>
    <property type="match status" value="1"/>
</dbReference>
<comment type="caution">
    <text evidence="9">The sequence shown here is derived from an EMBL/GenBank/DDBJ whole genome shotgun (WGS) entry which is preliminary data.</text>
</comment>
<dbReference type="PANTHER" id="PTHR43837:SF1">
    <property type="entry name" value="RIBOSOMAL PROTEIN US12 METHYLTHIOTRANSFERASE RIMO"/>
    <property type="match status" value="1"/>
</dbReference>
<dbReference type="Gene3D" id="3.80.30.20">
    <property type="entry name" value="tm_1862 like domain"/>
    <property type="match status" value="1"/>
</dbReference>
<feature type="non-terminal residue" evidence="9">
    <location>
        <position position="1"/>
    </location>
</feature>
<evidence type="ECO:0000256" key="3">
    <source>
        <dbReference type="ARBA" id="ARBA00022691"/>
    </source>
</evidence>
<protein>
    <submittedName>
        <fullName evidence="9">Uncharacterized protein</fullName>
    </submittedName>
</protein>
<dbReference type="PROSITE" id="PS51918">
    <property type="entry name" value="RADICAL_SAM"/>
    <property type="match status" value="1"/>
</dbReference>
<dbReference type="EMBL" id="BARU01003491">
    <property type="protein sequence ID" value="GAH24301.1"/>
    <property type="molecule type" value="Genomic_DNA"/>
</dbReference>
<evidence type="ECO:0000313" key="9">
    <source>
        <dbReference type="EMBL" id="GAH24301.1"/>
    </source>
</evidence>
<dbReference type="Pfam" id="PF18693">
    <property type="entry name" value="TRAM_2"/>
    <property type="match status" value="1"/>
</dbReference>
<evidence type="ECO:0000256" key="5">
    <source>
        <dbReference type="ARBA" id="ARBA00023004"/>
    </source>
</evidence>
<dbReference type="PROSITE" id="PS50926">
    <property type="entry name" value="TRAM"/>
    <property type="match status" value="1"/>
</dbReference>
<keyword evidence="2" id="KW-0963">Cytoplasm</keyword>
<reference evidence="9" key="1">
    <citation type="journal article" date="2014" name="Front. Microbiol.">
        <title>High frequency of phylogenetically diverse reductive dehalogenase-homologous genes in deep subseafloor sedimentary metagenomes.</title>
        <authorList>
            <person name="Kawai M."/>
            <person name="Futagami T."/>
            <person name="Toyoda A."/>
            <person name="Takaki Y."/>
            <person name="Nishi S."/>
            <person name="Hori S."/>
            <person name="Arai W."/>
            <person name="Tsubouchi T."/>
            <person name="Morono Y."/>
            <person name="Uchiyama I."/>
            <person name="Ito T."/>
            <person name="Fujiyama A."/>
            <person name="Inagaki F."/>
            <person name="Takami H."/>
        </authorList>
    </citation>
    <scope>NUCLEOTIDE SEQUENCE</scope>
    <source>
        <strain evidence="9">Expedition CK06-06</strain>
    </source>
</reference>
<keyword evidence="6" id="KW-0411">Iron-sulfur</keyword>
<keyword evidence="5" id="KW-0408">Iron</keyword>
<proteinExistence type="predicted"/>
<dbReference type="InterPro" id="IPR005840">
    <property type="entry name" value="Ribosomal_uS12_MeSTrfase_RimO"/>
</dbReference>
<dbReference type="InterPro" id="IPR023404">
    <property type="entry name" value="rSAM_horseshoe"/>
</dbReference>